<feature type="compositionally biased region" description="Polar residues" evidence="1">
    <location>
        <begin position="667"/>
        <end position="681"/>
    </location>
</feature>
<feature type="region of interest" description="Disordered" evidence="1">
    <location>
        <begin position="625"/>
        <end position="648"/>
    </location>
</feature>
<name>A0AAJ8LY56_9TREE</name>
<dbReference type="AlphaFoldDB" id="A0AAJ8LY56"/>
<dbReference type="GeneID" id="91085726"/>
<feature type="region of interest" description="Disordered" evidence="1">
    <location>
        <begin position="667"/>
        <end position="780"/>
    </location>
</feature>
<dbReference type="Proteomes" id="UP000094043">
    <property type="component" value="Chromosome 2"/>
</dbReference>
<gene>
    <name evidence="2" type="ORF">L203_101513</name>
</gene>
<feature type="compositionally biased region" description="Low complexity" evidence="1">
    <location>
        <begin position="495"/>
        <end position="516"/>
    </location>
</feature>
<evidence type="ECO:0000313" key="2">
    <source>
        <dbReference type="EMBL" id="WVN86350.1"/>
    </source>
</evidence>
<feature type="compositionally biased region" description="Low complexity" evidence="1">
    <location>
        <begin position="284"/>
        <end position="298"/>
    </location>
</feature>
<feature type="region of interest" description="Disordered" evidence="1">
    <location>
        <begin position="488"/>
        <end position="524"/>
    </location>
</feature>
<protein>
    <submittedName>
        <fullName evidence="2">Uncharacterized protein</fullName>
    </submittedName>
</protein>
<dbReference type="EMBL" id="CP143785">
    <property type="protein sequence ID" value="WVN86350.1"/>
    <property type="molecule type" value="Genomic_DNA"/>
</dbReference>
<reference evidence="2" key="3">
    <citation type="submission" date="2024-01" db="EMBL/GenBank/DDBJ databases">
        <authorList>
            <person name="Coelho M.A."/>
            <person name="David-Palma M."/>
            <person name="Shea T."/>
            <person name="Sun S."/>
            <person name="Cuomo C.A."/>
            <person name="Heitman J."/>
        </authorList>
    </citation>
    <scope>NUCLEOTIDE SEQUENCE</scope>
    <source>
        <strain evidence="2">CBS 7841</strain>
    </source>
</reference>
<feature type="compositionally biased region" description="Basic and acidic residues" evidence="1">
    <location>
        <begin position="305"/>
        <end position="314"/>
    </location>
</feature>
<keyword evidence="3" id="KW-1185">Reference proteome</keyword>
<feature type="compositionally biased region" description="Polar residues" evidence="1">
    <location>
        <begin position="748"/>
        <end position="761"/>
    </location>
</feature>
<feature type="region of interest" description="Disordered" evidence="1">
    <location>
        <begin position="140"/>
        <end position="162"/>
    </location>
</feature>
<feature type="compositionally biased region" description="Acidic residues" evidence="1">
    <location>
        <begin position="686"/>
        <end position="696"/>
    </location>
</feature>
<accession>A0AAJ8LY56</accession>
<feature type="region of interest" description="Disordered" evidence="1">
    <location>
        <begin position="274"/>
        <end position="325"/>
    </location>
</feature>
<dbReference type="KEGG" id="cdep:91085726"/>
<reference evidence="2" key="2">
    <citation type="journal article" date="2022" name="Elife">
        <title>Obligate sexual reproduction of a homothallic fungus closely related to the Cryptococcus pathogenic species complex.</title>
        <authorList>
            <person name="Passer A.R."/>
            <person name="Clancey S.A."/>
            <person name="Shea T."/>
            <person name="David-Palma M."/>
            <person name="Averette A.F."/>
            <person name="Boekhout T."/>
            <person name="Porcel B.M."/>
            <person name="Nowrousian M."/>
            <person name="Cuomo C.A."/>
            <person name="Sun S."/>
            <person name="Heitman J."/>
            <person name="Coelho M.A."/>
        </authorList>
    </citation>
    <scope>NUCLEOTIDE SEQUENCE</scope>
    <source>
        <strain evidence="2">CBS 7841</strain>
    </source>
</reference>
<evidence type="ECO:0000256" key="1">
    <source>
        <dbReference type="SAM" id="MobiDB-lite"/>
    </source>
</evidence>
<reference evidence="2" key="1">
    <citation type="submission" date="2016-06" db="EMBL/GenBank/DDBJ databases">
        <authorList>
            <person name="Cuomo C."/>
            <person name="Litvintseva A."/>
            <person name="Heitman J."/>
            <person name="Chen Y."/>
            <person name="Sun S."/>
            <person name="Springer D."/>
            <person name="Dromer F."/>
            <person name="Young S."/>
            <person name="Zeng Q."/>
            <person name="Chapman S."/>
            <person name="Gujja S."/>
            <person name="Saif S."/>
            <person name="Birren B."/>
        </authorList>
    </citation>
    <scope>NUCLEOTIDE SEQUENCE</scope>
    <source>
        <strain evidence="2">CBS 7841</strain>
    </source>
</reference>
<sequence>MPLSRIQLAAALVEYDNDDDDFDNPQKPRKNWQDSAIFIPFQQAEKEERRQRILSQPPPVLPNLVEATHPSIERSQTPDVEQQALEEEELDIADAKKWELSSRFNTEEADIPVRRRVASQPLPLNVINPSHHRARSVYLDSIEDTRSEDDGQNSRTRPSRRVSLSQYGMIEASMRSERIEQLAHRPHTAMGLQDGMRPEHRDRRISNPRMIPLPGSPSSMNGTRSLSSLSRNMALPSTTDTEEMLEDLGPNPFALPAPPPQMGSRFDPKILEEQRRSSFETAPRLSSSRSGSRMSLMLDVQTSRHSTDMSKIKDQIPSPPIQPSLRVGEEYSEIPTPKRFGRPLMPQRYSTSALTLMNRRSLRPNTLIMPSPLTGIERSAIEIPVPEGFIRGDKPLPPNARTQGKRLGIPLSLSQRTFRGSLVVDGRRDDKEWLGGVEIDGEVGMSINELDEGVIERRPGKLYGRSLIDELEARKSIIKGKQRVFTGDSRPAMMSRSSVSFDPSLSLPLPASPVSPDQTDAPRPSTFHPAYSQPLLEVDSSGGPVRHSAFDLGNRSAKSRSIFGVDHVWEREMTKLKLIQEEEKTRLRQNELQKRDKRKSRFRASVFGLADKKYKNDEISLKVEVPELEKSPEMEQTPRASPTQPGLINLEFDSDFVDDRLQGFQQTEIESDLSLQPRDNTSSSVLDDDFDSDEDAPLSRMACSKTLASTFSDKPPQLSMPSTSSTNDNESDSDEDVPLSKMTRSHSAHNNTSQVGSTSSDHLGLRLSPPIDGEDYGGDEDDLPLVVRRAKVKGIAPPTRAEIIEDELPLGYKHAEAAQRQMAKRITSGAGSTLDDGRGSMMSFAPGMNTNAAMSMGMVPGMVPGMWAMPGGHPMTMGLPYGQMAFGMPSMSMPNLGIGVSSFGSGLSPAANIDSWRHEVPTAAGSGRSGKEGVV</sequence>
<dbReference type="RefSeq" id="XP_066067050.1">
    <property type="nucleotide sequence ID" value="XM_066210953.1"/>
</dbReference>
<proteinExistence type="predicted"/>
<organism evidence="2 3">
    <name type="scientific">Cryptococcus depauperatus CBS 7841</name>
    <dbReference type="NCBI Taxonomy" id="1295531"/>
    <lineage>
        <taxon>Eukaryota</taxon>
        <taxon>Fungi</taxon>
        <taxon>Dikarya</taxon>
        <taxon>Basidiomycota</taxon>
        <taxon>Agaricomycotina</taxon>
        <taxon>Tremellomycetes</taxon>
        <taxon>Tremellales</taxon>
        <taxon>Cryptococcaceae</taxon>
        <taxon>Cryptococcus</taxon>
    </lineage>
</organism>
<evidence type="ECO:0000313" key="3">
    <source>
        <dbReference type="Proteomes" id="UP000094043"/>
    </source>
</evidence>